<proteinExistence type="predicted"/>
<protein>
    <submittedName>
        <fullName evidence="1">Uncharacterized protein</fullName>
    </submittedName>
</protein>
<name>A0ABQ7B6I5_BRACR</name>
<gene>
    <name evidence="1" type="ORF">DY000_02043900</name>
</gene>
<comment type="caution">
    <text evidence="1">The sequence shown here is derived from an EMBL/GenBank/DDBJ whole genome shotgun (WGS) entry which is preliminary data.</text>
</comment>
<keyword evidence="2" id="KW-1185">Reference proteome</keyword>
<evidence type="ECO:0000313" key="2">
    <source>
        <dbReference type="Proteomes" id="UP000266723"/>
    </source>
</evidence>
<evidence type="ECO:0000313" key="1">
    <source>
        <dbReference type="EMBL" id="KAF3528159.1"/>
    </source>
</evidence>
<accession>A0ABQ7B6I5</accession>
<dbReference type="Proteomes" id="UP000266723">
    <property type="component" value="Unassembled WGS sequence"/>
</dbReference>
<organism evidence="1 2">
    <name type="scientific">Brassica cretica</name>
    <name type="common">Mustard</name>
    <dbReference type="NCBI Taxonomy" id="69181"/>
    <lineage>
        <taxon>Eukaryota</taxon>
        <taxon>Viridiplantae</taxon>
        <taxon>Streptophyta</taxon>
        <taxon>Embryophyta</taxon>
        <taxon>Tracheophyta</taxon>
        <taxon>Spermatophyta</taxon>
        <taxon>Magnoliopsida</taxon>
        <taxon>eudicotyledons</taxon>
        <taxon>Gunneridae</taxon>
        <taxon>Pentapetalae</taxon>
        <taxon>rosids</taxon>
        <taxon>malvids</taxon>
        <taxon>Brassicales</taxon>
        <taxon>Brassicaceae</taxon>
        <taxon>Brassiceae</taxon>
        <taxon>Brassica</taxon>
    </lineage>
</organism>
<dbReference type="EMBL" id="QGKV02001507">
    <property type="protein sequence ID" value="KAF3528159.1"/>
    <property type="molecule type" value="Genomic_DNA"/>
</dbReference>
<sequence length="136" mass="15277">MKKEKDIILPIVVGEKAKVCSLASSPSKKPNLYLFCPFCNSRSHPSLFLSPLHPSNDFFFFYFYPPNSTSHLQRLISPNSIPRSKPYISDSRWLGSSLFSRPREFSVSAVEFVLVSALLSSDLSVSYLSYGVTLMS</sequence>
<reference evidence="1 2" key="1">
    <citation type="journal article" date="2020" name="BMC Genomics">
        <title>Intraspecific diversification of the crop wild relative Brassica cretica Lam. using demographic model selection.</title>
        <authorList>
            <person name="Kioukis A."/>
            <person name="Michalopoulou V.A."/>
            <person name="Briers L."/>
            <person name="Pirintsos S."/>
            <person name="Studholme D.J."/>
            <person name="Pavlidis P."/>
            <person name="Sarris P.F."/>
        </authorList>
    </citation>
    <scope>NUCLEOTIDE SEQUENCE [LARGE SCALE GENOMIC DNA]</scope>
    <source>
        <strain evidence="2">cv. PFS-1207/04</strain>
    </source>
</reference>